<dbReference type="EMBL" id="AJWZ01004730">
    <property type="protein sequence ID" value="EKC64598.1"/>
    <property type="molecule type" value="Genomic_DNA"/>
</dbReference>
<dbReference type="Pfam" id="PF07454">
    <property type="entry name" value="SpoIIP"/>
    <property type="match status" value="1"/>
</dbReference>
<dbReference type="AlphaFoldDB" id="K1T4D2"/>
<reference evidence="1" key="1">
    <citation type="journal article" date="2013" name="Environ. Microbiol.">
        <title>Microbiota from the distal guts of lean and obese adolescents exhibit partial functional redundancy besides clear differences in community structure.</title>
        <authorList>
            <person name="Ferrer M."/>
            <person name="Ruiz A."/>
            <person name="Lanza F."/>
            <person name="Haange S.B."/>
            <person name="Oberbach A."/>
            <person name="Till H."/>
            <person name="Bargiela R."/>
            <person name="Campoy C."/>
            <person name="Segura M.T."/>
            <person name="Richter M."/>
            <person name="von Bergen M."/>
            <person name="Seifert J."/>
            <person name="Suarez A."/>
        </authorList>
    </citation>
    <scope>NUCLEOTIDE SEQUENCE</scope>
</reference>
<evidence type="ECO:0000313" key="1">
    <source>
        <dbReference type="EMBL" id="EKC64598.1"/>
    </source>
</evidence>
<sequence length="309" mass="35879">MNKMRLKAKKKRRFSFKFFLLFIIFSLSLYFSFDYLCKQNINIDNKELVYYLLEDASLKRSGSGFLKKQFSSFTEPYNLLNMKVAKLYNKEKKAVKEIEVKPLVYLYNSHQTEEYAKTTLAEYAVNPTVTINNYIMLDVFQKNNINTITEERSIREVLNLNSWNYTASYKASRIYMEDVKKEYPSLKYFIDLHRDSLKKDKTTIQIGDKSYAKIIFLIGLENANYQKNLAFTEEINNKIEEKYPGLSKGIYKKGGAGVNGVYNQDFSPYTILIEIGGCENTTSEVLNTVLAISEVISEVIINNEQKELG</sequence>
<comment type="caution">
    <text evidence="1">The sequence shown here is derived from an EMBL/GenBank/DDBJ whole genome shotgun (WGS) entry which is preliminary data.</text>
</comment>
<protein>
    <submittedName>
        <fullName evidence="1">Sporulation stage II, protein P</fullName>
    </submittedName>
</protein>
<proteinExistence type="predicted"/>
<accession>K1T4D2</accession>
<name>K1T4D2_9ZZZZ</name>
<organism evidence="1">
    <name type="scientific">human gut metagenome</name>
    <dbReference type="NCBI Taxonomy" id="408170"/>
    <lineage>
        <taxon>unclassified sequences</taxon>
        <taxon>metagenomes</taxon>
        <taxon>organismal metagenomes</taxon>
    </lineage>
</organism>
<dbReference type="InterPro" id="IPR010897">
    <property type="entry name" value="Spore_II_P"/>
</dbReference>
<gene>
    <name evidence="1" type="ORF">OBE_06882</name>
</gene>
<dbReference type="NCBIfam" id="TIGR02867">
    <property type="entry name" value="spore_II_P"/>
    <property type="match status" value="1"/>
</dbReference>